<reference evidence="1" key="1">
    <citation type="journal article" date="2019" name="bioRxiv">
        <title>The Genome of the Zebra Mussel, Dreissena polymorpha: A Resource for Invasive Species Research.</title>
        <authorList>
            <person name="McCartney M.A."/>
            <person name="Auch B."/>
            <person name="Kono T."/>
            <person name="Mallez S."/>
            <person name="Zhang Y."/>
            <person name="Obille A."/>
            <person name="Becker A."/>
            <person name="Abrahante J.E."/>
            <person name="Garbe J."/>
            <person name="Badalamenti J.P."/>
            <person name="Herman A."/>
            <person name="Mangelson H."/>
            <person name="Liachko I."/>
            <person name="Sullivan S."/>
            <person name="Sone E.D."/>
            <person name="Koren S."/>
            <person name="Silverstein K.A.T."/>
            <person name="Beckman K.B."/>
            <person name="Gohl D.M."/>
        </authorList>
    </citation>
    <scope>NUCLEOTIDE SEQUENCE</scope>
    <source>
        <strain evidence="1">Duluth1</strain>
        <tissue evidence="1">Whole animal</tissue>
    </source>
</reference>
<protein>
    <submittedName>
        <fullName evidence="1">Uncharacterized protein</fullName>
    </submittedName>
</protein>
<dbReference type="AlphaFoldDB" id="A0A9D4CCB9"/>
<accession>A0A9D4CCB9</accession>
<evidence type="ECO:0000313" key="2">
    <source>
        <dbReference type="Proteomes" id="UP000828390"/>
    </source>
</evidence>
<sequence>MSVQSNSPAYPDVSPCCEECSCEADCYSFQNCCPDAITFDALDQPPIIPCVPWYNVYGINVTLDDPSEQYGYRIISSCPPGNIFHKSTELCGKASRSLDIIVSDSTGRVYRNEDCALCNGVTTFTRWGIRILSCDGLFFQTFDSLEDRDNYARNHCSIVAVPPEEKSNKYGLRNDAFSGKFHVSNGNFTQNCEGNVNEADIS</sequence>
<organism evidence="1 2">
    <name type="scientific">Dreissena polymorpha</name>
    <name type="common">Zebra mussel</name>
    <name type="synonym">Mytilus polymorpha</name>
    <dbReference type="NCBI Taxonomy" id="45954"/>
    <lineage>
        <taxon>Eukaryota</taxon>
        <taxon>Metazoa</taxon>
        <taxon>Spiralia</taxon>
        <taxon>Lophotrochozoa</taxon>
        <taxon>Mollusca</taxon>
        <taxon>Bivalvia</taxon>
        <taxon>Autobranchia</taxon>
        <taxon>Heteroconchia</taxon>
        <taxon>Euheterodonta</taxon>
        <taxon>Imparidentia</taxon>
        <taxon>Neoheterodontei</taxon>
        <taxon>Myida</taxon>
        <taxon>Dreissenoidea</taxon>
        <taxon>Dreissenidae</taxon>
        <taxon>Dreissena</taxon>
    </lineage>
</organism>
<dbReference type="Proteomes" id="UP000828390">
    <property type="component" value="Unassembled WGS sequence"/>
</dbReference>
<comment type="caution">
    <text evidence="1">The sequence shown here is derived from an EMBL/GenBank/DDBJ whole genome shotgun (WGS) entry which is preliminary data.</text>
</comment>
<gene>
    <name evidence="1" type="ORF">DPMN_063747</name>
</gene>
<keyword evidence="2" id="KW-1185">Reference proteome</keyword>
<dbReference type="EMBL" id="JAIWYP010000013">
    <property type="protein sequence ID" value="KAH3720839.1"/>
    <property type="molecule type" value="Genomic_DNA"/>
</dbReference>
<proteinExistence type="predicted"/>
<evidence type="ECO:0000313" key="1">
    <source>
        <dbReference type="EMBL" id="KAH3720839.1"/>
    </source>
</evidence>
<reference evidence="1" key="2">
    <citation type="submission" date="2020-11" db="EMBL/GenBank/DDBJ databases">
        <authorList>
            <person name="McCartney M.A."/>
            <person name="Auch B."/>
            <person name="Kono T."/>
            <person name="Mallez S."/>
            <person name="Becker A."/>
            <person name="Gohl D.M."/>
            <person name="Silverstein K.A.T."/>
            <person name="Koren S."/>
            <person name="Bechman K.B."/>
            <person name="Herman A."/>
            <person name="Abrahante J.E."/>
            <person name="Garbe J."/>
        </authorList>
    </citation>
    <scope>NUCLEOTIDE SEQUENCE</scope>
    <source>
        <strain evidence="1">Duluth1</strain>
        <tissue evidence="1">Whole animal</tissue>
    </source>
</reference>
<name>A0A9D4CCB9_DREPO</name>